<reference evidence="1" key="1">
    <citation type="journal article" date="2014" name="Front. Microbiol.">
        <title>High frequency of phylogenetically diverse reductive dehalogenase-homologous genes in deep subseafloor sedimentary metagenomes.</title>
        <authorList>
            <person name="Kawai M."/>
            <person name="Futagami T."/>
            <person name="Toyoda A."/>
            <person name="Takaki Y."/>
            <person name="Nishi S."/>
            <person name="Hori S."/>
            <person name="Arai W."/>
            <person name="Tsubouchi T."/>
            <person name="Morono Y."/>
            <person name="Uchiyama I."/>
            <person name="Ito T."/>
            <person name="Fujiyama A."/>
            <person name="Inagaki F."/>
            <person name="Takami H."/>
        </authorList>
    </citation>
    <scope>NUCLEOTIDE SEQUENCE</scope>
    <source>
        <strain evidence="1">Expedition CK06-06</strain>
    </source>
</reference>
<dbReference type="AlphaFoldDB" id="X1NLD4"/>
<proteinExistence type="predicted"/>
<organism evidence="1">
    <name type="scientific">marine sediment metagenome</name>
    <dbReference type="NCBI Taxonomy" id="412755"/>
    <lineage>
        <taxon>unclassified sequences</taxon>
        <taxon>metagenomes</taxon>
        <taxon>ecological metagenomes</taxon>
    </lineage>
</organism>
<sequence length="55" mass="6382">TNLPINIPLVYSIAYNEQRIFLNLKNVCTNQIKSSKLKTKNHNSKLKTFSLNTKF</sequence>
<comment type="caution">
    <text evidence="1">The sequence shown here is derived from an EMBL/GenBank/DDBJ whole genome shotgun (WGS) entry which is preliminary data.</text>
</comment>
<name>X1NLD4_9ZZZZ</name>
<protein>
    <submittedName>
        <fullName evidence="1">Uncharacterized protein</fullName>
    </submittedName>
</protein>
<evidence type="ECO:0000313" key="1">
    <source>
        <dbReference type="EMBL" id="GAI27615.1"/>
    </source>
</evidence>
<dbReference type="EMBL" id="BARV01016488">
    <property type="protein sequence ID" value="GAI27615.1"/>
    <property type="molecule type" value="Genomic_DNA"/>
</dbReference>
<gene>
    <name evidence="1" type="ORF">S06H3_28283</name>
</gene>
<feature type="non-terminal residue" evidence="1">
    <location>
        <position position="1"/>
    </location>
</feature>
<accession>X1NLD4</accession>